<accession>A0AAV4RJD4</accession>
<gene>
    <name evidence="1" type="ORF">CDAR_176891</name>
</gene>
<keyword evidence="2" id="KW-1185">Reference proteome</keyword>
<comment type="caution">
    <text evidence="1">The sequence shown here is derived from an EMBL/GenBank/DDBJ whole genome shotgun (WGS) entry which is preliminary data.</text>
</comment>
<dbReference type="AlphaFoldDB" id="A0AAV4RJD4"/>
<evidence type="ECO:0000313" key="1">
    <source>
        <dbReference type="EMBL" id="GIY20118.1"/>
    </source>
</evidence>
<organism evidence="1 2">
    <name type="scientific">Caerostris darwini</name>
    <dbReference type="NCBI Taxonomy" id="1538125"/>
    <lineage>
        <taxon>Eukaryota</taxon>
        <taxon>Metazoa</taxon>
        <taxon>Ecdysozoa</taxon>
        <taxon>Arthropoda</taxon>
        <taxon>Chelicerata</taxon>
        <taxon>Arachnida</taxon>
        <taxon>Araneae</taxon>
        <taxon>Araneomorphae</taxon>
        <taxon>Entelegynae</taxon>
        <taxon>Araneoidea</taxon>
        <taxon>Araneidae</taxon>
        <taxon>Caerostris</taxon>
    </lineage>
</organism>
<dbReference type="EMBL" id="BPLQ01006103">
    <property type="protein sequence ID" value="GIY20118.1"/>
    <property type="molecule type" value="Genomic_DNA"/>
</dbReference>
<protein>
    <submittedName>
        <fullName evidence="1">Uncharacterized protein</fullName>
    </submittedName>
</protein>
<evidence type="ECO:0000313" key="2">
    <source>
        <dbReference type="Proteomes" id="UP001054837"/>
    </source>
</evidence>
<dbReference type="Proteomes" id="UP001054837">
    <property type="component" value="Unassembled WGS sequence"/>
</dbReference>
<sequence length="142" mass="15783">MCINCKQVGHTAAWRQCPKYPTACTPPQNPINSKNVHFTQVNPNFSYANTLSTNLTLPQPNLAPSLLQGTPRPSPAPVSTIGNHHNENNLNINNDNTNKVLYILNVFINIFNSLGSVENIYNKFQLTKSCWLLVPPGSHMEN</sequence>
<name>A0AAV4RJD4_9ARAC</name>
<reference evidence="1 2" key="1">
    <citation type="submission" date="2021-06" db="EMBL/GenBank/DDBJ databases">
        <title>Caerostris darwini draft genome.</title>
        <authorList>
            <person name="Kono N."/>
            <person name="Arakawa K."/>
        </authorList>
    </citation>
    <scope>NUCLEOTIDE SEQUENCE [LARGE SCALE GENOMIC DNA]</scope>
</reference>
<proteinExistence type="predicted"/>